<name>A0A224WYU0_9LACT</name>
<protein>
    <submittedName>
        <fullName evidence="1">Uncharacterized protein</fullName>
    </submittedName>
</protein>
<keyword evidence="2" id="KW-1185">Reference proteome</keyword>
<dbReference type="EMBL" id="BEDT01000002">
    <property type="protein sequence ID" value="GAX47279.1"/>
    <property type="molecule type" value="Genomic_DNA"/>
</dbReference>
<gene>
    <name evidence="1" type="ORF">RsY01_878</name>
</gene>
<evidence type="ECO:0000313" key="1">
    <source>
        <dbReference type="EMBL" id="GAX47279.1"/>
    </source>
</evidence>
<sequence length="43" mass="5033">MNLQLIAIDEMLKKLTEISEQNNEILAILKQNPAQYPHQNQQQ</sequence>
<proteinExistence type="predicted"/>
<evidence type="ECO:0000313" key="2">
    <source>
        <dbReference type="Proteomes" id="UP000218689"/>
    </source>
</evidence>
<reference evidence="2" key="1">
    <citation type="submission" date="2017-08" db="EMBL/GenBank/DDBJ databases">
        <title>Draft genome sequence of Lactococcus sp. strain Rs-Y01, isolated from the gut of the lower termite Reticulitermes speratus.</title>
        <authorList>
            <person name="Ohkuma M."/>
            <person name="Yuki M."/>
        </authorList>
    </citation>
    <scope>NUCLEOTIDE SEQUENCE [LARGE SCALE GENOMIC DNA]</scope>
    <source>
        <strain evidence="2">Rs-Y01</strain>
    </source>
</reference>
<dbReference type="AlphaFoldDB" id="A0A224WYU0"/>
<organism evidence="1 2">
    <name type="scientific">Pseudolactococcus reticulitermitis</name>
    <dbReference type="NCBI Taxonomy" id="2025039"/>
    <lineage>
        <taxon>Bacteria</taxon>
        <taxon>Bacillati</taxon>
        <taxon>Bacillota</taxon>
        <taxon>Bacilli</taxon>
        <taxon>Lactobacillales</taxon>
        <taxon>Streptococcaceae</taxon>
        <taxon>Pseudolactococcus</taxon>
    </lineage>
</organism>
<accession>A0A224WYU0</accession>
<dbReference type="Proteomes" id="UP000218689">
    <property type="component" value="Unassembled WGS sequence"/>
</dbReference>
<comment type="caution">
    <text evidence="1">The sequence shown here is derived from an EMBL/GenBank/DDBJ whole genome shotgun (WGS) entry which is preliminary data.</text>
</comment>